<dbReference type="WBParaSite" id="PgE075_g001_t05">
    <property type="protein sequence ID" value="PgE075_g001_t05"/>
    <property type="gene ID" value="PgE075_g001"/>
</dbReference>
<organism evidence="1 3">
    <name type="scientific">Parascaris univalens</name>
    <name type="common">Nematode worm</name>
    <dbReference type="NCBI Taxonomy" id="6257"/>
    <lineage>
        <taxon>Eukaryota</taxon>
        <taxon>Metazoa</taxon>
        <taxon>Ecdysozoa</taxon>
        <taxon>Nematoda</taxon>
        <taxon>Chromadorea</taxon>
        <taxon>Rhabditida</taxon>
        <taxon>Spirurina</taxon>
        <taxon>Ascaridomorpha</taxon>
        <taxon>Ascaridoidea</taxon>
        <taxon>Ascarididae</taxon>
        <taxon>Parascaris</taxon>
    </lineage>
</organism>
<evidence type="ECO:0000313" key="2">
    <source>
        <dbReference type="WBParaSite" id="PgE075_g001_t04"/>
    </source>
</evidence>
<dbReference type="Gene3D" id="1.25.10.10">
    <property type="entry name" value="Leucine-rich Repeat Variant"/>
    <property type="match status" value="1"/>
</dbReference>
<evidence type="ECO:0000313" key="1">
    <source>
        <dbReference type="Proteomes" id="UP000887569"/>
    </source>
</evidence>
<reference evidence="2 3" key="1">
    <citation type="submission" date="2022-11" db="UniProtKB">
        <authorList>
            <consortium name="WormBaseParasite"/>
        </authorList>
    </citation>
    <scope>IDENTIFICATION</scope>
</reference>
<proteinExistence type="predicted"/>
<dbReference type="SUPFAM" id="SSF48371">
    <property type="entry name" value="ARM repeat"/>
    <property type="match status" value="1"/>
</dbReference>
<dbReference type="WBParaSite" id="PgE075_g001_t04">
    <property type="protein sequence ID" value="PgE075_g001_t04"/>
    <property type="gene ID" value="PgE075_g001"/>
</dbReference>
<keyword evidence="1" id="KW-1185">Reference proteome</keyword>
<dbReference type="PANTHER" id="PTHR16199:SF4">
    <property type="entry name" value="CONDENSIN-2 COMPLEX SUBUNIT G2"/>
    <property type="match status" value="1"/>
</dbReference>
<dbReference type="AlphaFoldDB" id="A0A915A4B2"/>
<name>A0A915A4B2_PARUN</name>
<sequence length="116" mass="12876">MDCSYAVRVEACKAAVSIVSSFWVTFDPAYIRQVLSTVVDRLTKDGIVAVRVAVYESLSFLLPCPSAINALEVALKCIIPRGINDNSEEVRVAAFKLLSALEGHRFIHFWNVIDMN</sequence>
<dbReference type="GO" id="GO:0000070">
    <property type="term" value="P:mitotic sister chromatid segregation"/>
    <property type="evidence" value="ECO:0007669"/>
    <property type="project" value="TreeGrafter"/>
</dbReference>
<evidence type="ECO:0000313" key="3">
    <source>
        <dbReference type="WBParaSite" id="PgE075_g001_t05"/>
    </source>
</evidence>
<accession>A0A915A4B2</accession>
<dbReference type="GO" id="GO:0000796">
    <property type="term" value="C:condensin complex"/>
    <property type="evidence" value="ECO:0007669"/>
    <property type="project" value="TreeGrafter"/>
</dbReference>
<dbReference type="Proteomes" id="UP000887569">
    <property type="component" value="Unplaced"/>
</dbReference>
<dbReference type="InterPro" id="IPR016024">
    <property type="entry name" value="ARM-type_fold"/>
</dbReference>
<dbReference type="GO" id="GO:0005634">
    <property type="term" value="C:nucleus"/>
    <property type="evidence" value="ECO:0007669"/>
    <property type="project" value="TreeGrafter"/>
</dbReference>
<dbReference type="PANTHER" id="PTHR16199">
    <property type="entry name" value="CONDENSIN-2 COMPLEX SUBUNIT G2"/>
    <property type="match status" value="1"/>
</dbReference>
<dbReference type="InterPro" id="IPR011989">
    <property type="entry name" value="ARM-like"/>
</dbReference>
<protein>
    <submittedName>
        <fullName evidence="2 3">HEAT repeat-containing protein 1</fullName>
    </submittedName>
</protein>